<proteinExistence type="inferred from homology"/>
<comment type="subcellular location">
    <subcellularLocation>
        <location evidence="2 9 11">Cytoplasm</location>
    </subcellularLocation>
</comment>
<dbReference type="RefSeq" id="WP_246915920.1">
    <property type="nucleotide sequence ID" value="NZ_CP090145.1"/>
</dbReference>
<feature type="active site" description="Proton donor" evidence="9">
    <location>
        <position position="130"/>
    </location>
</feature>
<dbReference type="NCBIfam" id="TIGR00007">
    <property type="entry name" value="1-(5-phosphoribosyl)-5-[(5-phosphoribosylamino)methylideneamino]imidazole-4-carboxamide isomerase"/>
    <property type="match status" value="1"/>
</dbReference>
<evidence type="ECO:0000256" key="11">
    <source>
        <dbReference type="RuleBase" id="RU003658"/>
    </source>
</evidence>
<dbReference type="EMBL" id="CP090145">
    <property type="protein sequence ID" value="UOX33243.1"/>
    <property type="molecule type" value="Genomic_DNA"/>
</dbReference>
<evidence type="ECO:0000256" key="8">
    <source>
        <dbReference type="ARBA" id="ARBA00023235"/>
    </source>
</evidence>
<dbReference type="InterPro" id="IPR011060">
    <property type="entry name" value="RibuloseP-bd_barrel"/>
</dbReference>
<dbReference type="SUPFAM" id="SSF51366">
    <property type="entry name" value="Ribulose-phoshate binding barrel"/>
    <property type="match status" value="1"/>
</dbReference>
<dbReference type="CDD" id="cd04732">
    <property type="entry name" value="HisA"/>
    <property type="match status" value="1"/>
</dbReference>
<evidence type="ECO:0000256" key="9">
    <source>
        <dbReference type="HAMAP-Rule" id="MF_01014"/>
    </source>
</evidence>
<protein>
    <recommendedName>
        <fullName evidence="9 11">1-(5-phosphoribosyl)-5-[(5-phosphoribosylamino)methylideneamino] imidazole-4-carboxamide isomerase</fullName>
        <ecNumber evidence="9 11">5.3.1.16</ecNumber>
    </recommendedName>
    <alternativeName>
        <fullName evidence="9">Phosphoribosylformimino-5-aminoimidazole carboxamide ribotide isomerase</fullName>
    </alternativeName>
</protein>
<evidence type="ECO:0000256" key="4">
    <source>
        <dbReference type="ARBA" id="ARBA00009667"/>
    </source>
</evidence>
<dbReference type="EC" id="5.3.1.16" evidence="9 11"/>
<comment type="pathway">
    <text evidence="3 9 11">Amino-acid biosynthesis; L-histidine biosynthesis; L-histidine from 5-phospho-alpha-D-ribose 1-diphosphate: step 4/9.</text>
</comment>
<keyword evidence="5 9" id="KW-0963">Cytoplasm</keyword>
<dbReference type="InterPro" id="IPR006063">
    <property type="entry name" value="HisA_bact_arch"/>
</dbReference>
<evidence type="ECO:0000256" key="7">
    <source>
        <dbReference type="ARBA" id="ARBA00023102"/>
    </source>
</evidence>
<keyword evidence="8 9" id="KW-0413">Isomerase</keyword>
<dbReference type="InterPro" id="IPR006062">
    <property type="entry name" value="His_biosynth"/>
</dbReference>
<dbReference type="InterPro" id="IPR023016">
    <property type="entry name" value="HisA/PriA"/>
</dbReference>
<evidence type="ECO:0000256" key="1">
    <source>
        <dbReference type="ARBA" id="ARBA00000901"/>
    </source>
</evidence>
<dbReference type="Pfam" id="PF00977">
    <property type="entry name" value="His_biosynth"/>
    <property type="match status" value="1"/>
</dbReference>
<dbReference type="InterPro" id="IPR013785">
    <property type="entry name" value="Aldolase_TIM"/>
</dbReference>
<reference evidence="12" key="1">
    <citation type="submission" date="2021-12" db="EMBL/GenBank/DDBJ databases">
        <authorList>
            <person name="Cha I.-T."/>
            <person name="Lee K.-E."/>
            <person name="Park S.-J."/>
        </authorList>
    </citation>
    <scope>NUCLEOTIDE SEQUENCE</scope>
    <source>
        <strain evidence="12">YSM-43</strain>
    </source>
</reference>
<evidence type="ECO:0000256" key="3">
    <source>
        <dbReference type="ARBA" id="ARBA00005133"/>
    </source>
</evidence>
<accession>A0ABY4HKM7</accession>
<comment type="similarity">
    <text evidence="4 9 10">Belongs to the HisA/HisF family.</text>
</comment>
<name>A0ABY4HKM7_9FLAO</name>
<organism evidence="12 13">
    <name type="scientific">Flavobacterium sediminilitoris</name>
    <dbReference type="NCBI Taxonomy" id="2024526"/>
    <lineage>
        <taxon>Bacteria</taxon>
        <taxon>Pseudomonadati</taxon>
        <taxon>Bacteroidota</taxon>
        <taxon>Flavobacteriia</taxon>
        <taxon>Flavobacteriales</taxon>
        <taxon>Flavobacteriaceae</taxon>
        <taxon>Flavobacterium</taxon>
    </lineage>
</organism>
<dbReference type="HAMAP" id="MF_01014">
    <property type="entry name" value="HisA"/>
    <property type="match status" value="1"/>
</dbReference>
<dbReference type="PANTHER" id="PTHR43090">
    <property type="entry name" value="1-(5-PHOSPHORIBOSYL)-5-[(5-PHOSPHORIBOSYLAMINO)METHYLIDENEAMINO] IMIDAZOLE-4-CARBOXAMIDE ISOMERASE"/>
    <property type="match status" value="1"/>
</dbReference>
<keyword evidence="6 9" id="KW-0028">Amino-acid biosynthesis</keyword>
<dbReference type="InterPro" id="IPR044524">
    <property type="entry name" value="Isoase_HisA-like"/>
</dbReference>
<evidence type="ECO:0000256" key="6">
    <source>
        <dbReference type="ARBA" id="ARBA00022605"/>
    </source>
</evidence>
<keyword evidence="7 9" id="KW-0368">Histidine biosynthesis</keyword>
<reference evidence="12" key="2">
    <citation type="submission" date="2022-04" db="EMBL/GenBank/DDBJ databases">
        <title>Complete Genome Sequence of Flavobacterium sediminilitoris YSM-43, Isolated from a Tidal Sediment.</title>
        <authorList>
            <person name="Lee P.A."/>
        </authorList>
    </citation>
    <scope>NUCLEOTIDE SEQUENCE</scope>
    <source>
        <strain evidence="12">YSM-43</strain>
    </source>
</reference>
<evidence type="ECO:0000256" key="10">
    <source>
        <dbReference type="RuleBase" id="RU003657"/>
    </source>
</evidence>
<sequence length="247" mass="27332">MRIIPAIDIIEGKCVRLSKGDYNTKKIYNENPLEVAKSFENHGIQYLHLVDLDGAKSNRIINYKILEQIATKTSLKIDFGGGLKSSDDLRIAFENGANQVTGGSIAIKNAELFKSWIHQYGTDRIILGADVTNKKIAISGWLEESEEEVIPFIQNYQKEGISYIICTDIAKDGMLEGPSFELYQDILSKCTTSNEVGKIKLIASGGISTFEELPKLAEMGCEGTIIGKAIYEGRIALKQIENYISNS</sequence>
<evidence type="ECO:0000256" key="5">
    <source>
        <dbReference type="ARBA" id="ARBA00022490"/>
    </source>
</evidence>
<keyword evidence="13" id="KW-1185">Reference proteome</keyword>
<gene>
    <name evidence="9 12" type="primary">hisA</name>
    <name evidence="12" type="ORF">LXD69_14495</name>
</gene>
<evidence type="ECO:0000313" key="12">
    <source>
        <dbReference type="EMBL" id="UOX33243.1"/>
    </source>
</evidence>
<evidence type="ECO:0000256" key="2">
    <source>
        <dbReference type="ARBA" id="ARBA00004496"/>
    </source>
</evidence>
<feature type="active site" description="Proton acceptor" evidence="9">
    <location>
        <position position="8"/>
    </location>
</feature>
<dbReference type="PANTHER" id="PTHR43090:SF2">
    <property type="entry name" value="1-(5-PHOSPHORIBOSYL)-5-[(5-PHOSPHORIBOSYLAMINO)METHYLIDENEAMINO] IMIDAZOLE-4-CARBOXAMIDE ISOMERASE"/>
    <property type="match status" value="1"/>
</dbReference>
<dbReference type="Gene3D" id="3.20.20.70">
    <property type="entry name" value="Aldolase class I"/>
    <property type="match status" value="1"/>
</dbReference>
<dbReference type="Proteomes" id="UP000830454">
    <property type="component" value="Chromosome"/>
</dbReference>
<evidence type="ECO:0000313" key="13">
    <source>
        <dbReference type="Proteomes" id="UP000830454"/>
    </source>
</evidence>
<comment type="catalytic activity">
    <reaction evidence="1 9 11">
        <text>1-(5-phospho-beta-D-ribosyl)-5-[(5-phospho-beta-D-ribosylamino)methylideneamino]imidazole-4-carboxamide = 5-[(5-phospho-1-deoxy-D-ribulos-1-ylimino)methylamino]-1-(5-phospho-beta-D-ribosyl)imidazole-4-carboxamide</text>
        <dbReference type="Rhea" id="RHEA:15469"/>
        <dbReference type="ChEBI" id="CHEBI:58435"/>
        <dbReference type="ChEBI" id="CHEBI:58525"/>
        <dbReference type="EC" id="5.3.1.16"/>
    </reaction>
</comment>
<dbReference type="GO" id="GO:0003949">
    <property type="term" value="F:1-(5-phosphoribosyl)-5-[(5-phosphoribosylamino)methylideneamino]imidazole-4-carboxamide isomerase activity"/>
    <property type="evidence" value="ECO:0007669"/>
    <property type="project" value="UniProtKB-EC"/>
</dbReference>